<reference evidence="3" key="1">
    <citation type="journal article" date="2019" name="Environ. Microbiol.">
        <title>Fungal ecological strategies reflected in gene transcription - a case study of two litter decomposers.</title>
        <authorList>
            <person name="Barbi F."/>
            <person name="Kohler A."/>
            <person name="Barry K."/>
            <person name="Baskaran P."/>
            <person name="Daum C."/>
            <person name="Fauchery L."/>
            <person name="Ihrmark K."/>
            <person name="Kuo A."/>
            <person name="LaButti K."/>
            <person name="Lipzen A."/>
            <person name="Morin E."/>
            <person name="Grigoriev I.V."/>
            <person name="Henrissat B."/>
            <person name="Lindahl B."/>
            <person name="Martin F."/>
        </authorList>
    </citation>
    <scope>NUCLEOTIDE SEQUENCE</scope>
    <source>
        <strain evidence="3">JB14</strain>
    </source>
</reference>
<keyword evidence="2" id="KW-0812">Transmembrane</keyword>
<keyword evidence="2" id="KW-1133">Transmembrane helix</keyword>
<keyword evidence="2" id="KW-0472">Membrane</keyword>
<organism evidence="3 4">
    <name type="scientific">Gymnopus androsaceus JB14</name>
    <dbReference type="NCBI Taxonomy" id="1447944"/>
    <lineage>
        <taxon>Eukaryota</taxon>
        <taxon>Fungi</taxon>
        <taxon>Dikarya</taxon>
        <taxon>Basidiomycota</taxon>
        <taxon>Agaricomycotina</taxon>
        <taxon>Agaricomycetes</taxon>
        <taxon>Agaricomycetidae</taxon>
        <taxon>Agaricales</taxon>
        <taxon>Marasmiineae</taxon>
        <taxon>Omphalotaceae</taxon>
        <taxon>Gymnopus</taxon>
    </lineage>
</organism>
<dbReference type="OrthoDB" id="2603at2759"/>
<dbReference type="EMBL" id="ML769662">
    <property type="protein sequence ID" value="KAE9390303.1"/>
    <property type="molecule type" value="Genomic_DNA"/>
</dbReference>
<evidence type="ECO:0000313" key="3">
    <source>
        <dbReference type="EMBL" id="KAE9390303.1"/>
    </source>
</evidence>
<sequence length="346" mass="39230">MEKSLNPVDITENGNEHRWHLQLDPSLTIHSPNNPFSGNFFHPTSSTIARKDPNSDEEFLWKSRDHRKNRHVKYNPNQDNESRQGSNLLVGLGHMFRIEYWNVSWWVAMSFTIGSVVWVVNGFYSFLPFVDLSVAKSTSAVGWTAWVGATIFEVGSVLGMLEAWNREDTANFGWGVRKALGHDDPEAGGNMATSNSSDTIPGSRSESEKESKPKPKRQWIWFSTDAKYWHEMGFLAAFAQFCGASIFWISGFTALPSIQNTIMTETGVLDGVFWTPQVIGGSGFVISATFIMLETQKRWYIPTPLSIGMAGWSLEFYWWNWVRALRCSWVRCAGSVLQWYEAVNSV</sequence>
<feature type="compositionally biased region" description="Polar residues" evidence="1">
    <location>
        <begin position="191"/>
        <end position="202"/>
    </location>
</feature>
<evidence type="ECO:0000256" key="2">
    <source>
        <dbReference type="SAM" id="Phobius"/>
    </source>
</evidence>
<feature type="region of interest" description="Disordered" evidence="1">
    <location>
        <begin position="183"/>
        <end position="212"/>
    </location>
</feature>
<protein>
    <recommendedName>
        <fullName evidence="5">Integral membrane protein</fullName>
    </recommendedName>
</protein>
<name>A0A6A4GXX9_9AGAR</name>
<accession>A0A6A4GXX9</accession>
<feature type="transmembrane region" description="Helical" evidence="2">
    <location>
        <begin position="271"/>
        <end position="292"/>
    </location>
</feature>
<evidence type="ECO:0000313" key="4">
    <source>
        <dbReference type="Proteomes" id="UP000799118"/>
    </source>
</evidence>
<dbReference type="Proteomes" id="UP000799118">
    <property type="component" value="Unassembled WGS sequence"/>
</dbReference>
<feature type="transmembrane region" description="Helical" evidence="2">
    <location>
        <begin position="103"/>
        <end position="120"/>
    </location>
</feature>
<evidence type="ECO:0008006" key="5">
    <source>
        <dbReference type="Google" id="ProtNLM"/>
    </source>
</evidence>
<evidence type="ECO:0000256" key="1">
    <source>
        <dbReference type="SAM" id="MobiDB-lite"/>
    </source>
</evidence>
<proteinExistence type="predicted"/>
<dbReference type="AlphaFoldDB" id="A0A6A4GXX9"/>
<gene>
    <name evidence="3" type="ORF">BT96DRAFT_1024605</name>
</gene>
<feature type="transmembrane region" description="Helical" evidence="2">
    <location>
        <begin position="232"/>
        <end position="251"/>
    </location>
</feature>
<feature type="transmembrane region" description="Helical" evidence="2">
    <location>
        <begin position="140"/>
        <end position="161"/>
    </location>
</feature>
<keyword evidence="4" id="KW-1185">Reference proteome</keyword>